<dbReference type="GO" id="GO:0008168">
    <property type="term" value="F:methyltransferase activity"/>
    <property type="evidence" value="ECO:0007669"/>
    <property type="project" value="UniProtKB-KW"/>
</dbReference>
<evidence type="ECO:0000313" key="2">
    <source>
        <dbReference type="EMBL" id="MFD2182377.1"/>
    </source>
</evidence>
<organism evidence="2 3">
    <name type="scientific">Rhodoplanes azumiensis</name>
    <dbReference type="NCBI Taxonomy" id="1897628"/>
    <lineage>
        <taxon>Bacteria</taxon>
        <taxon>Pseudomonadati</taxon>
        <taxon>Pseudomonadota</taxon>
        <taxon>Alphaproteobacteria</taxon>
        <taxon>Hyphomicrobiales</taxon>
        <taxon>Nitrobacteraceae</taxon>
        <taxon>Rhodoplanes</taxon>
    </lineage>
</organism>
<protein>
    <submittedName>
        <fullName evidence="2">Class I SAM-dependent methyltransferase</fullName>
        <ecNumber evidence="2">2.1.1.-</ecNumber>
    </submittedName>
</protein>
<dbReference type="SUPFAM" id="SSF53335">
    <property type="entry name" value="S-adenosyl-L-methionine-dependent methyltransferases"/>
    <property type="match status" value="1"/>
</dbReference>
<dbReference type="EMBL" id="JBHUIW010000008">
    <property type="protein sequence ID" value="MFD2182377.1"/>
    <property type="molecule type" value="Genomic_DNA"/>
</dbReference>
<keyword evidence="2" id="KW-0808">Transferase</keyword>
<dbReference type="GO" id="GO:0032259">
    <property type="term" value="P:methylation"/>
    <property type="evidence" value="ECO:0007669"/>
    <property type="project" value="UniProtKB-KW"/>
</dbReference>
<dbReference type="Gene3D" id="3.40.50.150">
    <property type="entry name" value="Vaccinia Virus protein VP39"/>
    <property type="match status" value="1"/>
</dbReference>
<comment type="caution">
    <text evidence="2">The sequence shown here is derived from an EMBL/GenBank/DDBJ whole genome shotgun (WGS) entry which is preliminary data.</text>
</comment>
<dbReference type="InterPro" id="IPR013216">
    <property type="entry name" value="Methyltransf_11"/>
</dbReference>
<evidence type="ECO:0000313" key="3">
    <source>
        <dbReference type="Proteomes" id="UP001597314"/>
    </source>
</evidence>
<dbReference type="Pfam" id="PF08241">
    <property type="entry name" value="Methyltransf_11"/>
    <property type="match status" value="1"/>
</dbReference>
<evidence type="ECO:0000259" key="1">
    <source>
        <dbReference type="Pfam" id="PF08241"/>
    </source>
</evidence>
<dbReference type="CDD" id="cd02440">
    <property type="entry name" value="AdoMet_MTases"/>
    <property type="match status" value="1"/>
</dbReference>
<name>A0ABW5AJW7_9BRAD</name>
<gene>
    <name evidence="2" type="ORF">ACFSOX_09455</name>
</gene>
<sequence length="248" mass="27926">MTADVQSDARLLEHRRVWERKDVLRIVYSDYYRRMLELAPVGPLLDIGGGSAHVKNFRPDAVSLDILPFPGIDTVADAHQLPFPDGHFASIIMLDVLHHLDRPIVFLKEAARVLRKGGRLLMIEPGITPVSWWFYHFVHQEPVIMGQDPFAMTEKMSGKDPFDSNQAIPTLVFGRANGLKRLAAAVPEFEVKAVDWLSLLVYPLSGGFKSWCLVPEAAASPGIAFENRLPAVLRRTFGFRIFVALERR</sequence>
<accession>A0ABW5AJW7</accession>
<keyword evidence="2" id="KW-0489">Methyltransferase</keyword>
<dbReference type="RefSeq" id="WP_378477555.1">
    <property type="nucleotide sequence ID" value="NZ_JBHUIW010000008.1"/>
</dbReference>
<dbReference type="EC" id="2.1.1.-" evidence="2"/>
<feature type="domain" description="Methyltransferase type 11" evidence="1">
    <location>
        <begin position="75"/>
        <end position="121"/>
    </location>
</feature>
<dbReference type="Proteomes" id="UP001597314">
    <property type="component" value="Unassembled WGS sequence"/>
</dbReference>
<keyword evidence="3" id="KW-1185">Reference proteome</keyword>
<dbReference type="InterPro" id="IPR029063">
    <property type="entry name" value="SAM-dependent_MTases_sf"/>
</dbReference>
<proteinExistence type="predicted"/>
<reference evidence="3" key="1">
    <citation type="journal article" date="2019" name="Int. J. Syst. Evol. Microbiol.">
        <title>The Global Catalogue of Microorganisms (GCM) 10K type strain sequencing project: providing services to taxonomists for standard genome sequencing and annotation.</title>
        <authorList>
            <consortium name="The Broad Institute Genomics Platform"/>
            <consortium name="The Broad Institute Genome Sequencing Center for Infectious Disease"/>
            <person name="Wu L."/>
            <person name="Ma J."/>
        </authorList>
    </citation>
    <scope>NUCLEOTIDE SEQUENCE [LARGE SCALE GENOMIC DNA]</scope>
    <source>
        <strain evidence="3">CGMCC 1.6774</strain>
    </source>
</reference>